<protein>
    <submittedName>
        <fullName evidence="2">Uncharacterized protein</fullName>
    </submittedName>
</protein>
<evidence type="ECO:0000256" key="1">
    <source>
        <dbReference type="SAM" id="MobiDB-lite"/>
    </source>
</evidence>
<feature type="region of interest" description="Disordered" evidence="1">
    <location>
        <begin position="51"/>
        <end position="139"/>
    </location>
</feature>
<feature type="compositionally biased region" description="Low complexity" evidence="1">
    <location>
        <begin position="109"/>
        <end position="120"/>
    </location>
</feature>
<reference evidence="2 3" key="1">
    <citation type="journal article" date="2019" name="Microbiol. Resour. Announc.">
        <title>Draft Genome Sequence of the Most Traditional epsilon-Poly-l-Lysine Producer, Streptomyces albulus NBRC14147.</title>
        <authorList>
            <person name="Yamanaka K."/>
            <person name="Hamano Y."/>
        </authorList>
    </citation>
    <scope>NUCLEOTIDE SEQUENCE [LARGE SCALE GENOMIC DNA]</scope>
    <source>
        <strain evidence="2 3">NBRC 14147</strain>
    </source>
</reference>
<feature type="compositionally biased region" description="Polar residues" evidence="1">
    <location>
        <begin position="58"/>
        <end position="67"/>
    </location>
</feature>
<feature type="compositionally biased region" description="Polar residues" evidence="1">
    <location>
        <begin position="126"/>
        <end position="139"/>
    </location>
</feature>
<dbReference type="Proteomes" id="UP000288351">
    <property type="component" value="Unassembled WGS sequence"/>
</dbReference>
<feature type="region of interest" description="Disordered" evidence="1">
    <location>
        <begin position="157"/>
        <end position="177"/>
    </location>
</feature>
<sequence length="177" mass="18476">MRATATIHEAETAVITSAESARWASRLRSATGAESRYTRASAGSTAHASSIFDWKPMPTQTPASTSGPSRPAAAARWVASAASSTHRVNSGSSTEVRNSPTATGVSRNAPPAISAAWSPAQRRTTRYSTSRLATPSSTCGRVNAQGWKPKILAESACGQRNPGNLSRVIELPGSNEP</sequence>
<feature type="compositionally biased region" description="Low complexity" evidence="1">
    <location>
        <begin position="68"/>
        <end position="84"/>
    </location>
</feature>
<evidence type="ECO:0000313" key="2">
    <source>
        <dbReference type="EMBL" id="GCB89354.1"/>
    </source>
</evidence>
<proteinExistence type="predicted"/>
<comment type="caution">
    <text evidence="2">The sequence shown here is derived from an EMBL/GenBank/DDBJ whole genome shotgun (WGS) entry which is preliminary data.</text>
</comment>
<dbReference type="AlphaFoldDB" id="A0A059W1H1"/>
<dbReference type="EMBL" id="BHXC01000006">
    <property type="protein sequence ID" value="GCB89354.1"/>
    <property type="molecule type" value="Genomic_DNA"/>
</dbReference>
<evidence type="ECO:0000313" key="3">
    <source>
        <dbReference type="Proteomes" id="UP000288351"/>
    </source>
</evidence>
<accession>A0A059W1H1</accession>
<gene>
    <name evidence="2" type="ORF">SALB_02028</name>
</gene>
<name>A0A059W1H1_STRNR</name>
<organism evidence="2 3">
    <name type="scientific">Streptomyces noursei</name>
    <name type="common">Streptomyces albulus</name>
    <dbReference type="NCBI Taxonomy" id="1971"/>
    <lineage>
        <taxon>Bacteria</taxon>
        <taxon>Bacillati</taxon>
        <taxon>Actinomycetota</taxon>
        <taxon>Actinomycetes</taxon>
        <taxon>Kitasatosporales</taxon>
        <taxon>Streptomycetaceae</taxon>
        <taxon>Streptomyces</taxon>
    </lineage>
</organism>
<feature type="compositionally biased region" description="Polar residues" evidence="1">
    <location>
        <begin position="85"/>
        <end position="106"/>
    </location>
</feature>